<dbReference type="Proteomes" id="UP000450000">
    <property type="component" value="Unassembled WGS sequence"/>
</dbReference>
<keyword evidence="2" id="KW-1185">Reference proteome</keyword>
<evidence type="ECO:0008006" key="3">
    <source>
        <dbReference type="Google" id="ProtNLM"/>
    </source>
</evidence>
<dbReference type="RefSeq" id="WP_153469771.1">
    <property type="nucleotide sequence ID" value="NZ_WBOF01000004.1"/>
</dbReference>
<accession>A0A6N7L3U6</accession>
<gene>
    <name evidence="1" type="ORF">F7Q99_34935</name>
</gene>
<comment type="caution">
    <text evidence="1">The sequence shown here is derived from an EMBL/GenBank/DDBJ whole genome shotgun (WGS) entry which is preliminary data.</text>
</comment>
<sequence>MTYHRGHPLTVARHEALLSRLPPSEAQLPVDTRWLRGRAELFRQAAERPFALTFDTAWYAEVTGLAFHPHYVAQVYRGEPGARLETPLMVMNLSMVPTRGDADRALAHECMHLRVPSYGHKREAFACAQEILDRVGSLAA</sequence>
<dbReference type="AlphaFoldDB" id="A0A6N7L3U6"/>
<reference evidence="1 2" key="1">
    <citation type="submission" date="2019-09" db="EMBL/GenBank/DDBJ databases">
        <title>Genome Sequences of Streptomyces kaniharaensis ATCC 21070.</title>
        <authorList>
            <person name="Zhu W."/>
            <person name="De Crecy-Lagard V."/>
            <person name="Richards N.G."/>
        </authorList>
    </citation>
    <scope>NUCLEOTIDE SEQUENCE [LARGE SCALE GENOMIC DNA]</scope>
    <source>
        <strain evidence="1 2">SF-557</strain>
    </source>
</reference>
<proteinExistence type="predicted"/>
<dbReference type="OrthoDB" id="4263270at2"/>
<name>A0A6N7L3U6_9ACTN</name>
<organism evidence="1 2">
    <name type="scientific">Streptomyces kaniharaensis</name>
    <dbReference type="NCBI Taxonomy" id="212423"/>
    <lineage>
        <taxon>Bacteria</taxon>
        <taxon>Bacillati</taxon>
        <taxon>Actinomycetota</taxon>
        <taxon>Actinomycetes</taxon>
        <taxon>Kitasatosporales</taxon>
        <taxon>Streptomycetaceae</taxon>
        <taxon>Streptomyces</taxon>
    </lineage>
</organism>
<protein>
    <recommendedName>
        <fullName evidence="3">ImmA/IrrE family metallo-endopeptidase</fullName>
    </recommendedName>
</protein>
<dbReference type="EMBL" id="WBOF01000004">
    <property type="protein sequence ID" value="MQS17238.1"/>
    <property type="molecule type" value="Genomic_DNA"/>
</dbReference>
<evidence type="ECO:0000313" key="1">
    <source>
        <dbReference type="EMBL" id="MQS17238.1"/>
    </source>
</evidence>
<evidence type="ECO:0000313" key="2">
    <source>
        <dbReference type="Proteomes" id="UP000450000"/>
    </source>
</evidence>